<dbReference type="RefSeq" id="WP_068195818.1">
    <property type="nucleotide sequence ID" value="NZ_JAHOPB010000001.1"/>
</dbReference>
<evidence type="ECO:0000313" key="2">
    <source>
        <dbReference type="EMBL" id="MBU8873456.1"/>
    </source>
</evidence>
<dbReference type="PANTHER" id="PTHR33570:SF2">
    <property type="entry name" value="CARBOXYMUCONOLACTONE DECARBOXYLASE-LIKE DOMAIN-CONTAINING PROTEIN"/>
    <property type="match status" value="1"/>
</dbReference>
<comment type="caution">
    <text evidence="2">The sequence shown here is derived from an EMBL/GenBank/DDBJ whole genome shotgun (WGS) entry which is preliminary data.</text>
</comment>
<keyword evidence="3" id="KW-1185">Reference proteome</keyword>
<dbReference type="InterPro" id="IPR003779">
    <property type="entry name" value="CMD-like"/>
</dbReference>
<proteinExistence type="predicted"/>
<evidence type="ECO:0000259" key="1">
    <source>
        <dbReference type="Pfam" id="PF02627"/>
    </source>
</evidence>
<dbReference type="EMBL" id="JAHOPB010000001">
    <property type="protein sequence ID" value="MBU8873456.1"/>
    <property type="molecule type" value="Genomic_DNA"/>
</dbReference>
<dbReference type="InterPro" id="IPR052512">
    <property type="entry name" value="4CMD/NDH-1_regulator"/>
</dbReference>
<feature type="domain" description="Carboxymuconolactone decarboxylase-like" evidence="1">
    <location>
        <begin position="55"/>
        <end position="134"/>
    </location>
</feature>
<dbReference type="Pfam" id="PF02627">
    <property type="entry name" value="CMD"/>
    <property type="match status" value="1"/>
</dbReference>
<dbReference type="Gene3D" id="1.20.1290.10">
    <property type="entry name" value="AhpD-like"/>
    <property type="match status" value="1"/>
</dbReference>
<name>A0ABS6IGK6_9HYPH</name>
<dbReference type="InterPro" id="IPR029032">
    <property type="entry name" value="AhpD-like"/>
</dbReference>
<dbReference type="PANTHER" id="PTHR33570">
    <property type="entry name" value="4-CARBOXYMUCONOLACTONE DECARBOXYLASE FAMILY PROTEIN"/>
    <property type="match status" value="1"/>
</dbReference>
<organism evidence="2 3">
    <name type="scientific">Reyranella humidisoli</name>
    <dbReference type="NCBI Taxonomy" id="2849149"/>
    <lineage>
        <taxon>Bacteria</taxon>
        <taxon>Pseudomonadati</taxon>
        <taxon>Pseudomonadota</taxon>
        <taxon>Alphaproteobacteria</taxon>
        <taxon>Hyphomicrobiales</taxon>
        <taxon>Reyranellaceae</taxon>
        <taxon>Reyranella</taxon>
    </lineage>
</organism>
<accession>A0ABS6IGK6</accession>
<evidence type="ECO:0000313" key="3">
    <source>
        <dbReference type="Proteomes" id="UP000727907"/>
    </source>
</evidence>
<dbReference type="Proteomes" id="UP000727907">
    <property type="component" value="Unassembled WGS sequence"/>
</dbReference>
<dbReference type="SUPFAM" id="SSF69118">
    <property type="entry name" value="AhpD-like"/>
    <property type="match status" value="1"/>
</dbReference>
<gene>
    <name evidence="2" type="ORF">KQ910_06745</name>
</gene>
<reference evidence="2 3" key="1">
    <citation type="submission" date="2021-06" db="EMBL/GenBank/DDBJ databases">
        <authorList>
            <person name="Lee D.H."/>
        </authorList>
    </citation>
    <scope>NUCLEOTIDE SEQUENCE [LARGE SCALE GENOMIC DNA]</scope>
    <source>
        <strain evidence="2 3">MMS21-HV4-11</strain>
    </source>
</reference>
<protein>
    <submittedName>
        <fullName evidence="2">Carboxymuconolactone decarboxylase family protein</fullName>
    </submittedName>
</protein>
<sequence>MAKKTAVAKAKKAKPLPRNKKLYDEGMKMRKAVLGAAYVDNSLAGAANDEFMMAFQDITTEYCWGYAWTRPGLSKKNRSMLNLAMLAALNRGPELKLHINGALNNGLTKDEIKEIFLQVAIYCGIPASLDAFKTASGVFKDRGI</sequence>